<feature type="domain" description="C2H2-type" evidence="7">
    <location>
        <begin position="84"/>
        <end position="111"/>
    </location>
</feature>
<feature type="region of interest" description="Disordered" evidence="6">
    <location>
        <begin position="142"/>
        <end position="162"/>
    </location>
</feature>
<protein>
    <recommendedName>
        <fullName evidence="7">C2H2-type domain-containing protein</fullName>
    </recommendedName>
</protein>
<dbReference type="InterPro" id="IPR013087">
    <property type="entry name" value="Znf_C2H2_type"/>
</dbReference>
<dbReference type="PROSITE" id="PS50157">
    <property type="entry name" value="ZINC_FINGER_C2H2_2"/>
    <property type="match status" value="2"/>
</dbReference>
<sequence length="868" mass="94504">MPTPLFNCSLLNLWDLLPDDQWTSALNMKPVSYQSMPSSMNGGHPALDRVLGTSNVMYCEKCGFGSTDAAAFKKHMVEHMGTRFYCFYCNNVSFSEAELNAHLKQHTAKYPFKCPHCGQGYMRRLCLVKHIDRLHSKGISFGPAKPGTTKNSHVPVSSALPSVPTADTSSIRPLVRVTVPTPSVSAFRLGKDEQRGKTLDTNVSNAPNGNAELLSPLNGLIQHNRALTVSLPEEVTIPAGCLVELVEVKTVNGTKELKLRLVSQQENESVIKDTRTSVSQNTALGKPLSSTLNHPNTVKSTSLGMCTVNRKQYETKTVNVDRPAVVPVNISKNLPPQINKDKSVLKRTSQEIINLECHTPIPNKVPKSTLNPAREGNSGIKVTQREPVNHNAAPPAITSTRVANRLTSTLHPDNMGACVSQRAVDERKNLIPEHSKSIPPRRASDIKSIPRDGSVAVKLEPREINFKNNAASKIKNQQSLKSASPSLSVPSAAAAQVRPPAILVCKDNVVSASFSVPRTLNELTSFKMPVLSNRTNSKISAWNQESRSNERTDPDPPEPEGFPVISSVFSLCQQPEDVQGSIQPLVMALRGIVMDKSNSSGSTMRDHVKIPGSTQRMKEAAPSGHCAQVATKDGSFIRDLLLAGRTSESVKVEEQHRGIQNPPALTNNHTHVKEEKNNTAPTNNNQCSQAPESKLSTDKEAVSETAAHVDGSGTADPLQQMEKSDHDISSKFLTVSLKRVQVGVWKKNKKGLKLRISKYKTQVPMDGLTDCTVIHPMPLKVDQLVKRPGPNQPVVVLNHPKPRASIQGARADTLADTGASEVVPKCQILKMRLSKVMGQKYEAWSIQVQCSLAALIDDGPPAVADRSH</sequence>
<evidence type="ECO:0000259" key="7">
    <source>
        <dbReference type="PROSITE" id="PS50157"/>
    </source>
</evidence>
<evidence type="ECO:0000313" key="9">
    <source>
        <dbReference type="Proteomes" id="UP000694389"/>
    </source>
</evidence>
<evidence type="ECO:0000256" key="2">
    <source>
        <dbReference type="ARBA" id="ARBA00022737"/>
    </source>
</evidence>
<feature type="region of interest" description="Disordered" evidence="6">
    <location>
        <begin position="537"/>
        <end position="562"/>
    </location>
</feature>
<dbReference type="PANTHER" id="PTHR24403:SF82">
    <property type="entry name" value="ZINC FINGER-CONTAINING UBIQUITIN PEPTIDASE 1"/>
    <property type="match status" value="1"/>
</dbReference>
<organism evidence="8 9">
    <name type="scientific">Dicentrarchus labrax</name>
    <name type="common">European seabass</name>
    <name type="synonym">Morone labrax</name>
    <dbReference type="NCBI Taxonomy" id="13489"/>
    <lineage>
        <taxon>Eukaryota</taxon>
        <taxon>Metazoa</taxon>
        <taxon>Chordata</taxon>
        <taxon>Craniata</taxon>
        <taxon>Vertebrata</taxon>
        <taxon>Euteleostomi</taxon>
        <taxon>Actinopterygii</taxon>
        <taxon>Neopterygii</taxon>
        <taxon>Teleostei</taxon>
        <taxon>Neoteleostei</taxon>
        <taxon>Acanthomorphata</taxon>
        <taxon>Eupercaria</taxon>
        <taxon>Moronidae</taxon>
        <taxon>Dicentrarchus</taxon>
    </lineage>
</organism>
<evidence type="ECO:0000256" key="6">
    <source>
        <dbReference type="SAM" id="MobiDB-lite"/>
    </source>
</evidence>
<evidence type="ECO:0000313" key="8">
    <source>
        <dbReference type="Ensembl" id="ENSDLAP00005015821.1"/>
    </source>
</evidence>
<keyword evidence="2" id="KW-0677">Repeat</keyword>
<dbReference type="Gene3D" id="3.30.160.60">
    <property type="entry name" value="Classic Zinc Finger"/>
    <property type="match status" value="1"/>
</dbReference>
<evidence type="ECO:0000256" key="3">
    <source>
        <dbReference type="ARBA" id="ARBA00022771"/>
    </source>
</evidence>
<dbReference type="SMART" id="SM00355">
    <property type="entry name" value="ZnF_C2H2"/>
    <property type="match status" value="3"/>
</dbReference>
<evidence type="ECO:0000256" key="4">
    <source>
        <dbReference type="ARBA" id="ARBA00022833"/>
    </source>
</evidence>
<name>A0A8C4EBF1_DICLA</name>
<dbReference type="SUPFAM" id="SSF57667">
    <property type="entry name" value="beta-beta-alpha zinc fingers"/>
    <property type="match status" value="1"/>
</dbReference>
<dbReference type="GeneTree" id="ENSGT00940000160595"/>
<keyword evidence="3 5" id="KW-0863">Zinc-finger</keyword>
<dbReference type="InterPro" id="IPR050688">
    <property type="entry name" value="Zinc_finger/UBP_domain"/>
</dbReference>
<dbReference type="PANTHER" id="PTHR24403">
    <property type="entry name" value="ZINC FINGER PROTEIN"/>
    <property type="match status" value="1"/>
</dbReference>
<keyword evidence="1" id="KW-0479">Metal-binding</keyword>
<reference evidence="8" key="1">
    <citation type="submission" date="2025-08" db="UniProtKB">
        <authorList>
            <consortium name="Ensembl"/>
        </authorList>
    </citation>
    <scope>IDENTIFICATION</scope>
</reference>
<dbReference type="Proteomes" id="UP000694389">
    <property type="component" value="Unassembled WGS sequence"/>
</dbReference>
<gene>
    <name evidence="8" type="primary">LOC127374767</name>
</gene>
<reference evidence="8" key="2">
    <citation type="submission" date="2025-09" db="UniProtKB">
        <authorList>
            <consortium name="Ensembl"/>
        </authorList>
    </citation>
    <scope>IDENTIFICATION</scope>
</reference>
<dbReference type="InterPro" id="IPR036236">
    <property type="entry name" value="Znf_C2H2_sf"/>
</dbReference>
<dbReference type="AlphaFoldDB" id="A0A8C4EBF1"/>
<accession>A0A8C4EBF1</accession>
<feature type="region of interest" description="Disordered" evidence="6">
    <location>
        <begin position="675"/>
        <end position="723"/>
    </location>
</feature>
<feature type="domain" description="C2H2-type" evidence="7">
    <location>
        <begin position="112"/>
        <end position="136"/>
    </location>
</feature>
<keyword evidence="9" id="KW-1185">Reference proteome</keyword>
<dbReference type="PROSITE" id="PS00028">
    <property type="entry name" value="ZINC_FINGER_C2H2_1"/>
    <property type="match status" value="1"/>
</dbReference>
<dbReference type="Ensembl" id="ENSDLAT00005017141.2">
    <property type="protein sequence ID" value="ENSDLAP00005015821.1"/>
    <property type="gene ID" value="ENSDLAG00005007760.2"/>
</dbReference>
<feature type="compositionally biased region" description="Polar residues" evidence="6">
    <location>
        <begin position="678"/>
        <end position="691"/>
    </location>
</feature>
<keyword evidence="4" id="KW-0862">Zinc</keyword>
<proteinExistence type="predicted"/>
<dbReference type="GO" id="GO:0008270">
    <property type="term" value="F:zinc ion binding"/>
    <property type="evidence" value="ECO:0007669"/>
    <property type="project" value="UniProtKB-KW"/>
</dbReference>
<feature type="compositionally biased region" description="Polar residues" evidence="6">
    <location>
        <begin position="537"/>
        <end position="546"/>
    </location>
</feature>
<evidence type="ECO:0000256" key="1">
    <source>
        <dbReference type="ARBA" id="ARBA00022723"/>
    </source>
</evidence>
<evidence type="ECO:0000256" key="5">
    <source>
        <dbReference type="PROSITE-ProRule" id="PRU00042"/>
    </source>
</evidence>